<dbReference type="AlphaFoldDB" id="A5N841"/>
<sequence length="105" mass="12224">MKNKFLGFIGLIKRAGKLLEGYNICEEKIKKNKVYFIVMCHDISENTWNKFLNYSNKYKIPIAKLSYSKEELGNAIGTKEIKVVGVADKNMGKKLYDLWQKEEKL</sequence>
<dbReference type="STRING" id="431943.CKL_1430"/>
<dbReference type="eggNOG" id="COG1358">
    <property type="taxonomic scope" value="Bacteria"/>
</dbReference>
<name>A5N841_CLOK5</name>
<dbReference type="RefSeq" id="WP_012101819.1">
    <property type="nucleotide sequence ID" value="NC_009706.1"/>
</dbReference>
<organism evidence="2 3">
    <name type="scientific">Clostridium kluyveri (strain ATCC 8527 / DSM 555 / NBRC 12016 / NCIMB 10680 / K1)</name>
    <dbReference type="NCBI Taxonomy" id="431943"/>
    <lineage>
        <taxon>Bacteria</taxon>
        <taxon>Bacillati</taxon>
        <taxon>Bacillota</taxon>
        <taxon>Clostridia</taxon>
        <taxon>Eubacteriales</taxon>
        <taxon>Clostridiaceae</taxon>
        <taxon>Clostridium</taxon>
    </lineage>
</organism>
<feature type="domain" description="Ribosomal protein eL8/eL30/eS12/Gadd45" evidence="1">
    <location>
        <begin position="10"/>
        <end position="93"/>
    </location>
</feature>
<dbReference type="GO" id="GO:0005840">
    <property type="term" value="C:ribosome"/>
    <property type="evidence" value="ECO:0007669"/>
    <property type="project" value="UniProtKB-KW"/>
</dbReference>
<dbReference type="SUPFAM" id="SSF55315">
    <property type="entry name" value="L30e-like"/>
    <property type="match status" value="1"/>
</dbReference>
<keyword evidence="2" id="KW-0687">Ribonucleoprotein</keyword>
<proteinExistence type="predicted"/>
<evidence type="ECO:0000259" key="1">
    <source>
        <dbReference type="Pfam" id="PF01248"/>
    </source>
</evidence>
<gene>
    <name evidence="2" type="ordered locus">CKL_1430</name>
</gene>
<dbReference type="InterPro" id="IPR029064">
    <property type="entry name" value="Ribosomal_eL30-like_sf"/>
</dbReference>
<dbReference type="NCBIfam" id="NF004078">
    <property type="entry name" value="PRK05583.1"/>
    <property type="match status" value="1"/>
</dbReference>
<dbReference type="InterPro" id="IPR004038">
    <property type="entry name" value="Ribosomal_eL8/eL30/eS12/Gad45"/>
</dbReference>
<dbReference type="KEGG" id="ckl:CKL_1430"/>
<reference evidence="2 3" key="1">
    <citation type="journal article" date="2008" name="Proc. Natl. Acad. Sci. U.S.A.">
        <title>The genome of Clostridium kluyveri, a strict anaerobe with unique metabolic features.</title>
        <authorList>
            <person name="Seedorf H."/>
            <person name="Fricke W.F."/>
            <person name="Veith B."/>
            <person name="Brueggemann H."/>
            <person name="Liesegang H."/>
            <person name="Strittmatter A."/>
            <person name="Miethke M."/>
            <person name="Buckel W."/>
            <person name="Hinderberger J."/>
            <person name="Li F."/>
            <person name="Hagemeier C."/>
            <person name="Thauer R.K."/>
            <person name="Gottschalk G."/>
        </authorList>
    </citation>
    <scope>NUCLEOTIDE SEQUENCE [LARGE SCALE GENOMIC DNA]</scope>
    <source>
        <strain evidence="3">ATCC 8527 / DSM 555 / NCIMB 10680</strain>
    </source>
</reference>
<protein>
    <submittedName>
        <fullName evidence="2">Predicted ribosomal protein</fullName>
    </submittedName>
</protein>
<dbReference type="Pfam" id="PF01248">
    <property type="entry name" value="Ribosomal_L7Ae"/>
    <property type="match status" value="1"/>
</dbReference>
<keyword evidence="3" id="KW-1185">Reference proteome</keyword>
<keyword evidence="2" id="KW-0689">Ribosomal protein</keyword>
<dbReference type="Gene3D" id="3.30.1330.30">
    <property type="match status" value="1"/>
</dbReference>
<evidence type="ECO:0000313" key="3">
    <source>
        <dbReference type="Proteomes" id="UP000002411"/>
    </source>
</evidence>
<accession>A5N841</accession>
<dbReference type="Proteomes" id="UP000002411">
    <property type="component" value="Chromosome"/>
</dbReference>
<dbReference type="EMBL" id="CP000673">
    <property type="protein sequence ID" value="EDK33472.1"/>
    <property type="molecule type" value="Genomic_DNA"/>
</dbReference>
<evidence type="ECO:0000313" key="2">
    <source>
        <dbReference type="EMBL" id="EDK33472.1"/>
    </source>
</evidence>
<dbReference type="HOGENOM" id="CLU_157804_1_0_9"/>